<evidence type="ECO:0000313" key="3">
    <source>
        <dbReference type="EMBL" id="MBA8847826.1"/>
    </source>
</evidence>
<evidence type="ECO:0000313" key="4">
    <source>
        <dbReference type="Proteomes" id="UP000585905"/>
    </source>
</evidence>
<protein>
    <recommendedName>
        <fullName evidence="2">Ferritin-like domain-containing protein</fullName>
    </recommendedName>
</protein>
<reference evidence="3 4" key="1">
    <citation type="submission" date="2020-07" db="EMBL/GenBank/DDBJ databases">
        <title>Sequencing the genomes of 1000 actinobacteria strains.</title>
        <authorList>
            <person name="Klenk H.-P."/>
        </authorList>
    </citation>
    <scope>NUCLEOTIDE SEQUENCE [LARGE SCALE GENOMIC DNA]</scope>
    <source>
        <strain evidence="3 4">DSM 19663</strain>
    </source>
</reference>
<evidence type="ECO:0000259" key="2">
    <source>
        <dbReference type="Pfam" id="PF13794"/>
    </source>
</evidence>
<dbReference type="Pfam" id="PF13794">
    <property type="entry name" value="MiaE_2"/>
    <property type="match status" value="1"/>
</dbReference>
<dbReference type="EMBL" id="JACGWX010000003">
    <property type="protein sequence ID" value="MBA8847826.1"/>
    <property type="molecule type" value="Genomic_DNA"/>
</dbReference>
<feature type="region of interest" description="Disordered" evidence="1">
    <location>
        <begin position="1"/>
        <end position="21"/>
    </location>
</feature>
<organism evidence="3 4">
    <name type="scientific">Microcella alkalica</name>
    <dbReference type="NCBI Taxonomy" id="355930"/>
    <lineage>
        <taxon>Bacteria</taxon>
        <taxon>Bacillati</taxon>
        <taxon>Actinomycetota</taxon>
        <taxon>Actinomycetes</taxon>
        <taxon>Micrococcales</taxon>
        <taxon>Microbacteriaceae</taxon>
        <taxon>Microcella</taxon>
    </lineage>
</organism>
<dbReference type="InterPro" id="IPR059125">
    <property type="entry name" value="Ferritin_actino"/>
</dbReference>
<evidence type="ECO:0000256" key="1">
    <source>
        <dbReference type="SAM" id="MobiDB-lite"/>
    </source>
</evidence>
<gene>
    <name evidence="3" type="ORF">FHX53_001418</name>
</gene>
<name>A0A839E997_9MICO</name>
<dbReference type="Proteomes" id="UP000585905">
    <property type="component" value="Unassembled WGS sequence"/>
</dbReference>
<dbReference type="AlphaFoldDB" id="A0A839E997"/>
<sequence length="238" mass="26436">MTPWLRRTSPRVPAPTLPARDTSTAATRVDLHELTPETDVFLGHCAALHLTFFEQLSHAVANAPRVAEKDLLAAAAATVLSRYRGLIAEMERMKLDPAGIMEPHLAGVQEFERRTMGADWHEQVASAHVAIGFLTDFWIRLGAGLPRDSRERVEAVLGDGDIERPLHAIVERAIAANPRLSSRLALWCRRLVGDTMLQARSALVLHADRTRDEAQIEPVFTELIAEHTRRLDRLGLTA</sequence>
<dbReference type="InterPro" id="IPR012347">
    <property type="entry name" value="Ferritin-like"/>
</dbReference>
<accession>A0A839E997</accession>
<comment type="caution">
    <text evidence="3">The sequence shown here is derived from an EMBL/GenBank/DDBJ whole genome shotgun (WGS) entry which is preliminary data.</text>
</comment>
<keyword evidence="4" id="KW-1185">Reference proteome</keyword>
<dbReference type="RefSeq" id="WP_182490657.1">
    <property type="nucleotide sequence ID" value="NZ_BAAAOV010000001.1"/>
</dbReference>
<dbReference type="Gene3D" id="1.20.1260.10">
    <property type="match status" value="1"/>
</dbReference>
<proteinExistence type="predicted"/>
<feature type="domain" description="Ferritin-like" evidence="2">
    <location>
        <begin position="42"/>
        <end position="201"/>
    </location>
</feature>